<dbReference type="Gene3D" id="2.60.120.200">
    <property type="match status" value="1"/>
</dbReference>
<sequence length="763" mass="83137">MTDTTAVLGYAWPLVVSPGEEVAFHLSSATLEGAEATLIRVRCADPDPDGPGLRFHQPGTAIDGPVALRNQPLRPGSCAIIPDAPALNRPGSLSLGLFLYPTAPLAGAQTILARWRDDTAEGWRLALNTEAQLEFTIGAGGRLWRATAPRAVIEREWIFVAASLDTGAGRIALTQSSLDPQAGRDTGCTTTAEGPGAITWATETALTIAAHALEPGAAPRTAGHFDGKIDRPRILSAALDAAAIRALAENPSPAPAEPDLVAAWDFSRDMSTDIIRDLSANRLDGTLRQMPMRAATGANWDGRTVQWTEAPELYGAIHFHSDDMHDAGWSPDLRFTIPAEWRSGFYALRLCARQDSDDPVESFVAFFVRAPLGKPRSELAFVASTATFLAYANSALRMDQVHAEAMLEGLLALSRDDVYLQEHRELGLSTYDTHSDGSGWCYSTARRPIINMRPRGATFNYGNDTHIIDWLEQIGQDHDIIVDDDIHRHGAQALAPYRCVITGSHPEYFSRSMIEAFDSYQRNGGRHIYLGGNGFYWRIGWHPTQPHAMEIRRGMNGLRTWEGEAGENALSFTGEPSGLWRSNGRPPQRLVGVGFDAQVFTRSYPYEWREPARDPRVAWAVEGIDLDAPLGDFGLRGGGAAGLEVDRVEPTLGSPPHLLWLATADRLGYGGVPTLEELRTLHRGAMGDQNARVRADIAFFPTARGGAVFSTGSIAWACALSHNNYDNSVSRLTGNVLRRFLDPSPFEGFDTQERSLEGICPEA</sequence>
<evidence type="ECO:0000313" key="2">
    <source>
        <dbReference type="EMBL" id="MBP0444765.1"/>
    </source>
</evidence>
<dbReference type="InterPro" id="IPR013320">
    <property type="entry name" value="ConA-like_dom_sf"/>
</dbReference>
<dbReference type="Proteomes" id="UP000681594">
    <property type="component" value="Unassembled WGS sequence"/>
</dbReference>
<name>A0ABS4ACP2_9PROT</name>
<dbReference type="InterPro" id="IPR046540">
    <property type="entry name" value="DMFA2_C"/>
</dbReference>
<reference evidence="2 3" key="1">
    <citation type="submission" date="2021-03" db="EMBL/GenBank/DDBJ databases">
        <authorList>
            <person name="So Y."/>
        </authorList>
    </citation>
    <scope>NUCLEOTIDE SEQUENCE [LARGE SCALE GENOMIC DNA]</scope>
    <source>
        <strain evidence="2 3">SSH11</strain>
    </source>
</reference>
<dbReference type="Pfam" id="PF20254">
    <property type="entry name" value="DMFA2_C"/>
    <property type="match status" value="1"/>
</dbReference>
<evidence type="ECO:0000259" key="1">
    <source>
        <dbReference type="Pfam" id="PF20254"/>
    </source>
</evidence>
<dbReference type="RefSeq" id="WP_209378988.1">
    <property type="nucleotide sequence ID" value="NZ_JAGIZB010000006.1"/>
</dbReference>
<dbReference type="Pfam" id="PF13385">
    <property type="entry name" value="Laminin_G_3"/>
    <property type="match status" value="1"/>
</dbReference>
<comment type="caution">
    <text evidence="2">The sequence shown here is derived from an EMBL/GenBank/DDBJ whole genome shotgun (WGS) entry which is preliminary data.</text>
</comment>
<gene>
    <name evidence="2" type="ORF">J8J14_08205</name>
</gene>
<protein>
    <recommendedName>
        <fullName evidence="1">N,N-dimethylformamidase beta subunit-like C-terminal domain-containing protein</fullName>
    </recommendedName>
</protein>
<organism evidence="2 3">
    <name type="scientific">Pararoseomonas baculiformis</name>
    <dbReference type="NCBI Taxonomy" id="2820812"/>
    <lineage>
        <taxon>Bacteria</taxon>
        <taxon>Pseudomonadati</taxon>
        <taxon>Pseudomonadota</taxon>
        <taxon>Alphaproteobacteria</taxon>
        <taxon>Acetobacterales</taxon>
        <taxon>Acetobacteraceae</taxon>
        <taxon>Pararoseomonas</taxon>
    </lineage>
</organism>
<accession>A0ABS4ACP2</accession>
<proteinExistence type="predicted"/>
<keyword evidence="3" id="KW-1185">Reference proteome</keyword>
<evidence type="ECO:0000313" key="3">
    <source>
        <dbReference type="Proteomes" id="UP000681594"/>
    </source>
</evidence>
<dbReference type="SUPFAM" id="SSF49899">
    <property type="entry name" value="Concanavalin A-like lectins/glucanases"/>
    <property type="match status" value="1"/>
</dbReference>
<feature type="domain" description="N,N-dimethylformamidase beta subunit-like C-terminal" evidence="1">
    <location>
        <begin position="293"/>
        <end position="727"/>
    </location>
</feature>
<dbReference type="EMBL" id="JAGIZB010000006">
    <property type="protein sequence ID" value="MBP0444765.1"/>
    <property type="molecule type" value="Genomic_DNA"/>
</dbReference>